<proteinExistence type="predicted"/>
<evidence type="ECO:0000313" key="1">
    <source>
        <dbReference type="EMBL" id="KAG0253144.1"/>
    </source>
</evidence>
<name>A0A9P6TYV7_9FUNG</name>
<keyword evidence="2" id="KW-1185">Reference proteome</keyword>
<evidence type="ECO:0000313" key="2">
    <source>
        <dbReference type="Proteomes" id="UP000807716"/>
    </source>
</evidence>
<sequence>MPAAMDTGNEDDGVVEIRPLPFVDIGGYRAREEQCKAEMETFNSKIAAATDEAQTGDAPEDESTMTGIITFRQQQVQQHQQQPHH</sequence>
<dbReference type="AlphaFoldDB" id="A0A9P6TYV7"/>
<reference evidence="1" key="1">
    <citation type="journal article" date="2020" name="Fungal Divers.">
        <title>Resolving the Mortierellaceae phylogeny through synthesis of multi-gene phylogenetics and phylogenomics.</title>
        <authorList>
            <person name="Vandepol N."/>
            <person name="Liber J."/>
            <person name="Desiro A."/>
            <person name="Na H."/>
            <person name="Kennedy M."/>
            <person name="Barry K."/>
            <person name="Grigoriev I.V."/>
            <person name="Miller A.N."/>
            <person name="O'Donnell K."/>
            <person name="Stajich J.E."/>
            <person name="Bonito G."/>
        </authorList>
    </citation>
    <scope>NUCLEOTIDE SEQUENCE</scope>
    <source>
        <strain evidence="1">BC1065</strain>
    </source>
</reference>
<organism evidence="1 2">
    <name type="scientific">Actinomortierella ambigua</name>
    <dbReference type="NCBI Taxonomy" id="1343610"/>
    <lineage>
        <taxon>Eukaryota</taxon>
        <taxon>Fungi</taxon>
        <taxon>Fungi incertae sedis</taxon>
        <taxon>Mucoromycota</taxon>
        <taxon>Mortierellomycotina</taxon>
        <taxon>Mortierellomycetes</taxon>
        <taxon>Mortierellales</taxon>
        <taxon>Mortierellaceae</taxon>
        <taxon>Actinomortierella</taxon>
    </lineage>
</organism>
<comment type="caution">
    <text evidence="1">The sequence shown here is derived from an EMBL/GenBank/DDBJ whole genome shotgun (WGS) entry which is preliminary data.</text>
</comment>
<accession>A0A9P6TYV7</accession>
<protein>
    <submittedName>
        <fullName evidence="1">Uncharacterized protein</fullName>
    </submittedName>
</protein>
<dbReference type="EMBL" id="JAAAJB010000605">
    <property type="protein sequence ID" value="KAG0253144.1"/>
    <property type="molecule type" value="Genomic_DNA"/>
</dbReference>
<dbReference type="Proteomes" id="UP000807716">
    <property type="component" value="Unassembled WGS sequence"/>
</dbReference>
<gene>
    <name evidence="1" type="ORF">DFQ27_007637</name>
</gene>